<dbReference type="SUPFAM" id="SSF52980">
    <property type="entry name" value="Restriction endonuclease-like"/>
    <property type="match status" value="1"/>
</dbReference>
<accession>A0A6J7WGU8</accession>
<dbReference type="GO" id="GO:0004519">
    <property type="term" value="F:endonuclease activity"/>
    <property type="evidence" value="ECO:0007669"/>
    <property type="project" value="UniProtKB-KW"/>
</dbReference>
<organism evidence="2">
    <name type="scientific">uncultured Caudovirales phage</name>
    <dbReference type="NCBI Taxonomy" id="2100421"/>
    <lineage>
        <taxon>Viruses</taxon>
        <taxon>Duplodnaviria</taxon>
        <taxon>Heunggongvirae</taxon>
        <taxon>Uroviricota</taxon>
        <taxon>Caudoviricetes</taxon>
        <taxon>Peduoviridae</taxon>
        <taxon>Maltschvirus</taxon>
        <taxon>Maltschvirus maltsch</taxon>
    </lineage>
</organism>
<dbReference type="Pfam" id="PF09588">
    <property type="entry name" value="YqaJ"/>
    <property type="match status" value="1"/>
</dbReference>
<reference evidence="2" key="1">
    <citation type="submission" date="2020-05" db="EMBL/GenBank/DDBJ databases">
        <authorList>
            <person name="Chiriac C."/>
            <person name="Salcher M."/>
            <person name="Ghai R."/>
            <person name="Kavagutti S V."/>
        </authorList>
    </citation>
    <scope>NUCLEOTIDE SEQUENCE</scope>
</reference>
<evidence type="ECO:0000313" key="2">
    <source>
        <dbReference type="EMBL" id="CAB5214125.1"/>
    </source>
</evidence>
<dbReference type="InterPro" id="IPR011335">
    <property type="entry name" value="Restrct_endonuc-II-like"/>
</dbReference>
<dbReference type="PANTHER" id="PTHR46609">
    <property type="entry name" value="EXONUCLEASE, PHAGE-TYPE/RECB, C-TERMINAL DOMAIN-CONTAINING PROTEIN"/>
    <property type="match status" value="1"/>
</dbReference>
<keyword evidence="2" id="KW-0540">Nuclease</keyword>
<dbReference type="EMBL" id="LR798240">
    <property type="protein sequence ID" value="CAB5214125.1"/>
    <property type="molecule type" value="Genomic_DNA"/>
</dbReference>
<dbReference type="PANTHER" id="PTHR46609:SF6">
    <property type="entry name" value="EXONUCLEASE, PHAGE-TYPE_RECB, C-TERMINAL DOMAIN-CONTAINING PROTEIN-RELATED"/>
    <property type="match status" value="1"/>
</dbReference>
<protein>
    <submittedName>
        <fullName evidence="2">Phage_rel_nuc, putative phage-type endonuclease</fullName>
    </submittedName>
</protein>
<dbReference type="Gene3D" id="3.90.320.10">
    <property type="match status" value="1"/>
</dbReference>
<evidence type="ECO:0000259" key="1">
    <source>
        <dbReference type="Pfam" id="PF09588"/>
    </source>
</evidence>
<sequence>MIEQGTPEWHELRRGKVTASRVADILAKTKTGPSASRQNYLIELALQRTTKTIEPSYTNAAMEWGTATEPQARVAYEVNTHNFVDQVPFIDHPTIKGFGCSPDGLVGDGLIEIKCPNSATHWEYFKAKEPPKKYFIQMQAQMAVTGAKWCDFVSFDPRMPERSQLLIVNVPRDPEFILYMEAEIKQFLSEVEAEVKLMENQ</sequence>
<dbReference type="NCBIfam" id="TIGR03033">
    <property type="entry name" value="phage_rel_nuc"/>
    <property type="match status" value="1"/>
</dbReference>
<keyword evidence="2" id="KW-0255">Endonuclease</keyword>
<dbReference type="InterPro" id="IPR011604">
    <property type="entry name" value="PDDEXK-like_dom_sf"/>
</dbReference>
<dbReference type="InterPro" id="IPR051703">
    <property type="entry name" value="NF-kappa-B_Signaling_Reg"/>
</dbReference>
<name>A0A6J7WGU8_9CAUD</name>
<keyword evidence="2" id="KW-0378">Hydrolase</keyword>
<proteinExistence type="predicted"/>
<dbReference type="InterPro" id="IPR019080">
    <property type="entry name" value="YqaJ_viral_recombinase"/>
</dbReference>
<dbReference type="InterPro" id="IPR017482">
    <property type="entry name" value="Lambda-type_endonuclease"/>
</dbReference>
<dbReference type="CDD" id="cd22343">
    <property type="entry name" value="PDDEXK_lambda_exonuclease-like"/>
    <property type="match status" value="1"/>
</dbReference>
<feature type="domain" description="YqaJ viral recombinase" evidence="1">
    <location>
        <begin position="8"/>
        <end position="147"/>
    </location>
</feature>
<gene>
    <name evidence="2" type="ORF">UFOVP193_23</name>
</gene>